<proteinExistence type="predicted"/>
<name>A0A0D0DYI1_9AGAM</name>
<organism evidence="1 2">
    <name type="scientific">Paxillus rubicundulus Ve08.2h10</name>
    <dbReference type="NCBI Taxonomy" id="930991"/>
    <lineage>
        <taxon>Eukaryota</taxon>
        <taxon>Fungi</taxon>
        <taxon>Dikarya</taxon>
        <taxon>Basidiomycota</taxon>
        <taxon>Agaricomycotina</taxon>
        <taxon>Agaricomycetes</taxon>
        <taxon>Agaricomycetidae</taxon>
        <taxon>Boletales</taxon>
        <taxon>Paxilineae</taxon>
        <taxon>Paxillaceae</taxon>
        <taxon>Paxillus</taxon>
    </lineage>
</organism>
<dbReference type="InParanoid" id="A0A0D0DYI1"/>
<evidence type="ECO:0000313" key="1">
    <source>
        <dbReference type="EMBL" id="KIK91709.1"/>
    </source>
</evidence>
<dbReference type="HOGENOM" id="CLU_2984602_0_0_1"/>
<evidence type="ECO:0000313" key="2">
    <source>
        <dbReference type="Proteomes" id="UP000054538"/>
    </source>
</evidence>
<dbReference type="EMBL" id="KN825358">
    <property type="protein sequence ID" value="KIK91709.1"/>
    <property type="molecule type" value="Genomic_DNA"/>
</dbReference>
<protein>
    <submittedName>
        <fullName evidence="1">Uncharacterized protein</fullName>
    </submittedName>
</protein>
<keyword evidence="2" id="KW-1185">Reference proteome</keyword>
<reference evidence="2" key="2">
    <citation type="submission" date="2015-01" db="EMBL/GenBank/DDBJ databases">
        <title>Evolutionary Origins and Diversification of the Mycorrhizal Mutualists.</title>
        <authorList>
            <consortium name="DOE Joint Genome Institute"/>
            <consortium name="Mycorrhizal Genomics Consortium"/>
            <person name="Kohler A."/>
            <person name="Kuo A."/>
            <person name="Nagy L.G."/>
            <person name="Floudas D."/>
            <person name="Copeland A."/>
            <person name="Barry K.W."/>
            <person name="Cichocki N."/>
            <person name="Veneault-Fourrey C."/>
            <person name="LaButti K."/>
            <person name="Lindquist E.A."/>
            <person name="Lipzen A."/>
            <person name="Lundell T."/>
            <person name="Morin E."/>
            <person name="Murat C."/>
            <person name="Riley R."/>
            <person name="Ohm R."/>
            <person name="Sun H."/>
            <person name="Tunlid A."/>
            <person name="Henrissat B."/>
            <person name="Grigoriev I.V."/>
            <person name="Hibbett D.S."/>
            <person name="Martin F."/>
        </authorList>
    </citation>
    <scope>NUCLEOTIDE SEQUENCE [LARGE SCALE GENOMIC DNA]</scope>
    <source>
        <strain evidence="2">Ve08.2h10</strain>
    </source>
</reference>
<accession>A0A0D0DYI1</accession>
<feature type="non-terminal residue" evidence="1">
    <location>
        <position position="1"/>
    </location>
</feature>
<dbReference type="AlphaFoldDB" id="A0A0D0DYI1"/>
<reference evidence="1 2" key="1">
    <citation type="submission" date="2014-04" db="EMBL/GenBank/DDBJ databases">
        <authorList>
            <consortium name="DOE Joint Genome Institute"/>
            <person name="Kuo A."/>
            <person name="Kohler A."/>
            <person name="Jargeat P."/>
            <person name="Nagy L.G."/>
            <person name="Floudas D."/>
            <person name="Copeland A."/>
            <person name="Barry K.W."/>
            <person name="Cichocki N."/>
            <person name="Veneault-Fourrey C."/>
            <person name="LaButti K."/>
            <person name="Lindquist E.A."/>
            <person name="Lipzen A."/>
            <person name="Lundell T."/>
            <person name="Morin E."/>
            <person name="Murat C."/>
            <person name="Sun H."/>
            <person name="Tunlid A."/>
            <person name="Henrissat B."/>
            <person name="Grigoriev I.V."/>
            <person name="Hibbett D.S."/>
            <person name="Martin F."/>
            <person name="Nordberg H.P."/>
            <person name="Cantor M.N."/>
            <person name="Hua S.X."/>
        </authorList>
    </citation>
    <scope>NUCLEOTIDE SEQUENCE [LARGE SCALE GENOMIC DNA]</scope>
    <source>
        <strain evidence="1 2">Ve08.2h10</strain>
    </source>
</reference>
<dbReference type="OrthoDB" id="3239511at2759"/>
<gene>
    <name evidence="1" type="ORF">PAXRUDRAFT_148906</name>
</gene>
<dbReference type="Proteomes" id="UP000054538">
    <property type="component" value="Unassembled WGS sequence"/>
</dbReference>
<sequence>LLDLVSQVSDGKSKVTLRNEANLCKAYNNTAIILTPISCSHYIPTFIKSPTTLSFDLQ</sequence>